<keyword evidence="2" id="KW-0813">Transport</keyword>
<protein>
    <recommendedName>
        <fullName evidence="6">Thioredoxin</fullName>
    </recommendedName>
</protein>
<comment type="similarity">
    <text evidence="1 6">Belongs to the thioredoxin family.</text>
</comment>
<dbReference type="PROSITE" id="PS00194">
    <property type="entry name" value="THIOREDOXIN_1"/>
    <property type="match status" value="1"/>
</dbReference>
<accession>A0ABP6ZMD4</accession>
<evidence type="ECO:0000256" key="6">
    <source>
        <dbReference type="PIRNR" id="PIRNR000077"/>
    </source>
</evidence>
<evidence type="ECO:0000313" key="8">
    <source>
        <dbReference type="EMBL" id="GAA3612446.1"/>
    </source>
</evidence>
<dbReference type="PANTHER" id="PTHR45663">
    <property type="entry name" value="GEO12009P1"/>
    <property type="match status" value="1"/>
</dbReference>
<dbReference type="Pfam" id="PF00085">
    <property type="entry name" value="Thioredoxin"/>
    <property type="match status" value="1"/>
</dbReference>
<keyword evidence="5" id="KW-0676">Redox-active center</keyword>
<organism evidence="8 9">
    <name type="scientific">Kineosporia mesophila</name>
    <dbReference type="NCBI Taxonomy" id="566012"/>
    <lineage>
        <taxon>Bacteria</taxon>
        <taxon>Bacillati</taxon>
        <taxon>Actinomycetota</taxon>
        <taxon>Actinomycetes</taxon>
        <taxon>Kineosporiales</taxon>
        <taxon>Kineosporiaceae</taxon>
        <taxon>Kineosporia</taxon>
    </lineage>
</organism>
<dbReference type="InterPro" id="IPR013766">
    <property type="entry name" value="Thioredoxin_domain"/>
</dbReference>
<feature type="domain" description="Thioredoxin" evidence="7">
    <location>
        <begin position="1"/>
        <end position="107"/>
    </location>
</feature>
<dbReference type="CDD" id="cd02947">
    <property type="entry name" value="TRX_family"/>
    <property type="match status" value="1"/>
</dbReference>
<dbReference type="PRINTS" id="PR00421">
    <property type="entry name" value="THIOREDOXIN"/>
</dbReference>
<reference evidence="9" key="1">
    <citation type="journal article" date="2019" name="Int. J. Syst. Evol. Microbiol.">
        <title>The Global Catalogue of Microorganisms (GCM) 10K type strain sequencing project: providing services to taxonomists for standard genome sequencing and annotation.</title>
        <authorList>
            <consortium name="The Broad Institute Genomics Platform"/>
            <consortium name="The Broad Institute Genome Sequencing Center for Infectious Disease"/>
            <person name="Wu L."/>
            <person name="Ma J."/>
        </authorList>
    </citation>
    <scope>NUCLEOTIDE SEQUENCE [LARGE SCALE GENOMIC DNA]</scope>
    <source>
        <strain evidence="9">JCM 16902</strain>
    </source>
</reference>
<dbReference type="Gene3D" id="3.40.30.10">
    <property type="entry name" value="Glutaredoxin"/>
    <property type="match status" value="1"/>
</dbReference>
<evidence type="ECO:0000259" key="7">
    <source>
        <dbReference type="PROSITE" id="PS51352"/>
    </source>
</evidence>
<dbReference type="PIRSF" id="PIRSF000077">
    <property type="entry name" value="Thioredoxin"/>
    <property type="match status" value="1"/>
</dbReference>
<proteinExistence type="inferred from homology"/>
<sequence length="110" mass="11794">MPLTTTSEAAFAADVLASPRPVLVDFSAGWCPPCQVIEPVLEQIATDEAARLHVLTVDVDENPVVADLYAVTATPTLVLFRGGQEVARIKGLKPRELILTEVRPWLSTGG</sequence>
<comment type="caution">
    <text evidence="8">The sequence shown here is derived from an EMBL/GenBank/DDBJ whole genome shotgun (WGS) entry which is preliminary data.</text>
</comment>
<dbReference type="InterPro" id="IPR017937">
    <property type="entry name" value="Thioredoxin_CS"/>
</dbReference>
<name>A0ABP6ZMD4_9ACTN</name>
<dbReference type="RefSeq" id="WP_231482074.1">
    <property type="nucleotide sequence ID" value="NZ_BAAAZO010000004.1"/>
</dbReference>
<keyword evidence="3" id="KW-0249">Electron transport</keyword>
<evidence type="ECO:0000256" key="3">
    <source>
        <dbReference type="ARBA" id="ARBA00022982"/>
    </source>
</evidence>
<keyword evidence="9" id="KW-1185">Reference proteome</keyword>
<keyword evidence="4" id="KW-1015">Disulfide bond</keyword>
<gene>
    <name evidence="8" type="primary">trxA_2</name>
    <name evidence="8" type="ORF">GCM10022223_30680</name>
</gene>
<dbReference type="Proteomes" id="UP001501074">
    <property type="component" value="Unassembled WGS sequence"/>
</dbReference>
<dbReference type="InterPro" id="IPR036249">
    <property type="entry name" value="Thioredoxin-like_sf"/>
</dbReference>
<evidence type="ECO:0000313" key="9">
    <source>
        <dbReference type="Proteomes" id="UP001501074"/>
    </source>
</evidence>
<evidence type="ECO:0000256" key="5">
    <source>
        <dbReference type="ARBA" id="ARBA00023284"/>
    </source>
</evidence>
<evidence type="ECO:0000256" key="4">
    <source>
        <dbReference type="ARBA" id="ARBA00023157"/>
    </source>
</evidence>
<dbReference type="PROSITE" id="PS51352">
    <property type="entry name" value="THIOREDOXIN_2"/>
    <property type="match status" value="1"/>
</dbReference>
<dbReference type="InterPro" id="IPR005746">
    <property type="entry name" value="Thioredoxin"/>
</dbReference>
<evidence type="ECO:0000256" key="2">
    <source>
        <dbReference type="ARBA" id="ARBA00022448"/>
    </source>
</evidence>
<dbReference type="PANTHER" id="PTHR45663:SF11">
    <property type="entry name" value="GEO12009P1"/>
    <property type="match status" value="1"/>
</dbReference>
<evidence type="ECO:0000256" key="1">
    <source>
        <dbReference type="ARBA" id="ARBA00008987"/>
    </source>
</evidence>
<dbReference type="EMBL" id="BAAAZO010000004">
    <property type="protein sequence ID" value="GAA3612446.1"/>
    <property type="molecule type" value="Genomic_DNA"/>
</dbReference>
<dbReference type="SUPFAM" id="SSF52833">
    <property type="entry name" value="Thioredoxin-like"/>
    <property type="match status" value="1"/>
</dbReference>